<dbReference type="AlphaFoldDB" id="A0A009PH53"/>
<dbReference type="Proteomes" id="UP000021108">
    <property type="component" value="Unassembled WGS sequence"/>
</dbReference>
<dbReference type="EMBL" id="JEXD01000007">
    <property type="protein sequence ID" value="EXC08407.1"/>
    <property type="molecule type" value="Genomic_DNA"/>
</dbReference>
<dbReference type="Pfam" id="PF04321">
    <property type="entry name" value="RmlD_sub_bind"/>
    <property type="match status" value="1"/>
</dbReference>
<feature type="domain" description="RmlD-like substrate binding" evidence="1">
    <location>
        <begin position="3"/>
        <end position="44"/>
    </location>
</feature>
<evidence type="ECO:0000313" key="3">
    <source>
        <dbReference type="Proteomes" id="UP000021108"/>
    </source>
</evidence>
<evidence type="ECO:0000313" key="2">
    <source>
        <dbReference type="EMBL" id="EXC08407.1"/>
    </source>
</evidence>
<comment type="caution">
    <text evidence="2">The sequence shown here is derived from an EMBL/GenBank/DDBJ whole genome shotgun (WGS) entry which is preliminary data.</text>
</comment>
<dbReference type="InterPro" id="IPR036291">
    <property type="entry name" value="NAD(P)-bd_dom_sf"/>
</dbReference>
<evidence type="ECO:0000259" key="1">
    <source>
        <dbReference type="Pfam" id="PF04321"/>
    </source>
</evidence>
<proteinExistence type="predicted"/>
<protein>
    <submittedName>
        <fullName evidence="2">RmlD substrate binding domain protein</fullName>
    </submittedName>
</protein>
<sequence>MSTTNALFVHYLTDYAFDGAGETAVLETDTISPLNIYGKTKALGK</sequence>
<dbReference type="PATRIC" id="fig|1310607.3.peg.1339"/>
<reference evidence="2 3" key="1">
    <citation type="submission" date="2014-02" db="EMBL/GenBank/DDBJ databases">
        <title>Comparative genomics and transcriptomics to identify genetic mechanisms underlying the emergence of carbapenem resistant Acinetobacter baumannii (CRAb).</title>
        <authorList>
            <person name="Harris A.D."/>
            <person name="Johnson K.J."/>
            <person name="George J."/>
            <person name="Shefchek K."/>
            <person name="Daugherty S.C."/>
            <person name="Parankush S."/>
            <person name="Sadzewicz L."/>
            <person name="Tallon L."/>
            <person name="Sengamalay N."/>
            <person name="Hazen T.H."/>
            <person name="Rasko D.A."/>
        </authorList>
    </citation>
    <scope>NUCLEOTIDE SEQUENCE [LARGE SCALE GENOMIC DNA]</scope>
    <source>
        <strain evidence="2 3">625974</strain>
    </source>
</reference>
<organism evidence="2 3">
    <name type="scientific">Acinetobacter baumannii 625974</name>
    <dbReference type="NCBI Taxonomy" id="1310607"/>
    <lineage>
        <taxon>Bacteria</taxon>
        <taxon>Pseudomonadati</taxon>
        <taxon>Pseudomonadota</taxon>
        <taxon>Gammaproteobacteria</taxon>
        <taxon>Moraxellales</taxon>
        <taxon>Moraxellaceae</taxon>
        <taxon>Acinetobacter</taxon>
        <taxon>Acinetobacter calcoaceticus/baumannii complex</taxon>
    </lineage>
</organism>
<dbReference type="Gene3D" id="3.40.50.720">
    <property type="entry name" value="NAD(P)-binding Rossmann-like Domain"/>
    <property type="match status" value="1"/>
</dbReference>
<accession>A0A009PH53</accession>
<dbReference type="SUPFAM" id="SSF51735">
    <property type="entry name" value="NAD(P)-binding Rossmann-fold domains"/>
    <property type="match status" value="1"/>
</dbReference>
<name>A0A009PH53_ACIBA</name>
<dbReference type="InterPro" id="IPR029903">
    <property type="entry name" value="RmlD-like-bd"/>
</dbReference>
<gene>
    <name evidence="2" type="ORF">J506_1385</name>
</gene>